<protein>
    <submittedName>
        <fullName evidence="1">Uncharacterized protein</fullName>
    </submittedName>
</protein>
<dbReference type="EMBL" id="VSSQ01034423">
    <property type="protein sequence ID" value="MPM86364.1"/>
    <property type="molecule type" value="Genomic_DNA"/>
</dbReference>
<sequence>MGVMVEQVKEIQENFNPGLELAGALITMYRRNDVNLQGAEFLETQEINIFKSKIRWTTKVDESTFAAMPILQYSARCGASKDYAEFVNEYISKYGD</sequence>
<dbReference type="SUPFAM" id="SSF52540">
    <property type="entry name" value="P-loop containing nucleoside triphosphate hydrolases"/>
    <property type="match status" value="1"/>
</dbReference>
<accession>A0A645DAJ1</accession>
<evidence type="ECO:0000313" key="1">
    <source>
        <dbReference type="EMBL" id="MPM86364.1"/>
    </source>
</evidence>
<reference evidence="1" key="1">
    <citation type="submission" date="2019-08" db="EMBL/GenBank/DDBJ databases">
        <authorList>
            <person name="Kucharzyk K."/>
            <person name="Murdoch R.W."/>
            <person name="Higgins S."/>
            <person name="Loffler F."/>
        </authorList>
    </citation>
    <scope>NUCLEOTIDE SEQUENCE</scope>
</reference>
<proteinExistence type="predicted"/>
<dbReference type="Gene3D" id="3.40.50.300">
    <property type="entry name" value="P-loop containing nucleotide triphosphate hydrolases"/>
    <property type="match status" value="1"/>
</dbReference>
<name>A0A645DAJ1_9ZZZZ</name>
<dbReference type="InterPro" id="IPR027417">
    <property type="entry name" value="P-loop_NTPase"/>
</dbReference>
<organism evidence="1">
    <name type="scientific">bioreactor metagenome</name>
    <dbReference type="NCBI Taxonomy" id="1076179"/>
    <lineage>
        <taxon>unclassified sequences</taxon>
        <taxon>metagenomes</taxon>
        <taxon>ecological metagenomes</taxon>
    </lineage>
</organism>
<comment type="caution">
    <text evidence="1">The sequence shown here is derived from an EMBL/GenBank/DDBJ whole genome shotgun (WGS) entry which is preliminary data.</text>
</comment>
<gene>
    <name evidence="1" type="ORF">SDC9_133453</name>
</gene>
<dbReference type="AlphaFoldDB" id="A0A645DAJ1"/>